<evidence type="ECO:0000256" key="2">
    <source>
        <dbReference type="ARBA" id="ARBA00022692"/>
    </source>
</evidence>
<feature type="transmembrane region" description="Helical" evidence="6">
    <location>
        <begin position="284"/>
        <end position="303"/>
    </location>
</feature>
<feature type="domain" description="Major facilitator superfamily (MFS) profile" evidence="7">
    <location>
        <begin position="245"/>
        <end position="428"/>
    </location>
</feature>
<name>A0A8J3K1U8_9ACTN</name>
<dbReference type="PROSITE" id="PS00216">
    <property type="entry name" value="SUGAR_TRANSPORT_1"/>
    <property type="match status" value="1"/>
</dbReference>
<evidence type="ECO:0000256" key="5">
    <source>
        <dbReference type="SAM" id="MobiDB-lite"/>
    </source>
</evidence>
<protein>
    <submittedName>
        <fullName evidence="8">MFS transporter</fullName>
    </submittedName>
</protein>
<dbReference type="EMBL" id="BONG01000011">
    <property type="protein sequence ID" value="GIF88878.1"/>
    <property type="molecule type" value="Genomic_DNA"/>
</dbReference>
<dbReference type="CDD" id="cd06174">
    <property type="entry name" value="MFS"/>
    <property type="match status" value="1"/>
</dbReference>
<keyword evidence="9" id="KW-1185">Reference proteome</keyword>
<reference evidence="8 9" key="1">
    <citation type="submission" date="2021-01" db="EMBL/GenBank/DDBJ databases">
        <title>Whole genome shotgun sequence of Catellatospora chokoriensis NBRC 107358.</title>
        <authorList>
            <person name="Komaki H."/>
            <person name="Tamura T."/>
        </authorList>
    </citation>
    <scope>NUCLEOTIDE SEQUENCE [LARGE SCALE GENOMIC DNA]</scope>
    <source>
        <strain evidence="8 9">NBRC 107358</strain>
    </source>
</reference>
<accession>A0A8J3K1U8</accession>
<feature type="transmembrane region" description="Helical" evidence="6">
    <location>
        <begin position="165"/>
        <end position="184"/>
    </location>
</feature>
<dbReference type="PROSITE" id="PS50850">
    <property type="entry name" value="MFS"/>
    <property type="match status" value="1"/>
</dbReference>
<evidence type="ECO:0000256" key="3">
    <source>
        <dbReference type="ARBA" id="ARBA00022989"/>
    </source>
</evidence>
<feature type="transmembrane region" description="Helical" evidence="6">
    <location>
        <begin position="71"/>
        <end position="94"/>
    </location>
</feature>
<sequence>MLGKGPMTTKSPAPPVLTETAPVRPALTGPLRRLLVWTFPANIGMYLLWGAIPGILLPLQVAAIDEDAKAANLAVVATIGALAAMLAQPLAGAISDRTRSRFGRRGPWIVGGALTGGLALLGLASANTLVQITIAWTITQIAYNFAQGPLAAVLPDRVPPASRGVFSAVTGTGLMLGALGGQVVATRFADDLPAGYLTFAGLALVALTLFVVCNPDRDNRATPRRPFSLRAVVDSYWFDPRRHPDLGWAFLGRLLLYLGYFIVVNYQLYILQGRVGLGAAAIDYVPVVGVASLGGTVLATVVSGPLSDRLGRRRIFVYAAAAMLATALLLPWIWPTKPGMLAFALLSGLGFGVFQAVDTALITEVLPAEQDFGKDVGVVNIAATLPQVLAPAAAGAIVAAAGYAPLFPVGIALVLLGGLAVVPIKSVR</sequence>
<comment type="caution">
    <text evidence="8">The sequence shown here is derived from an EMBL/GenBank/DDBJ whole genome shotgun (WGS) entry which is preliminary data.</text>
</comment>
<feature type="transmembrane region" description="Helical" evidence="6">
    <location>
        <begin position="315"/>
        <end position="334"/>
    </location>
</feature>
<dbReference type="PANTHER" id="PTHR23528">
    <property type="match status" value="1"/>
</dbReference>
<evidence type="ECO:0000259" key="7">
    <source>
        <dbReference type="PROSITE" id="PS50850"/>
    </source>
</evidence>
<feature type="transmembrane region" description="Helical" evidence="6">
    <location>
        <begin position="378"/>
        <end position="400"/>
    </location>
</feature>
<dbReference type="AlphaFoldDB" id="A0A8J3K1U8"/>
<dbReference type="PANTHER" id="PTHR23528:SF1">
    <property type="entry name" value="MAJOR FACILITATOR SUPERFAMILY (MFS) PROFILE DOMAIN-CONTAINING PROTEIN"/>
    <property type="match status" value="1"/>
</dbReference>
<comment type="subcellular location">
    <subcellularLocation>
        <location evidence="1">Cell membrane</location>
        <topology evidence="1">Multi-pass membrane protein</topology>
    </subcellularLocation>
</comment>
<feature type="transmembrane region" description="Helical" evidence="6">
    <location>
        <begin position="196"/>
        <end position="215"/>
    </location>
</feature>
<feature type="region of interest" description="Disordered" evidence="5">
    <location>
        <begin position="1"/>
        <end position="21"/>
    </location>
</feature>
<evidence type="ECO:0000256" key="4">
    <source>
        <dbReference type="ARBA" id="ARBA00023136"/>
    </source>
</evidence>
<proteinExistence type="predicted"/>
<dbReference type="GO" id="GO:0022857">
    <property type="term" value="F:transmembrane transporter activity"/>
    <property type="evidence" value="ECO:0007669"/>
    <property type="project" value="InterPro"/>
</dbReference>
<feature type="transmembrane region" description="Helical" evidence="6">
    <location>
        <begin position="406"/>
        <end position="424"/>
    </location>
</feature>
<keyword evidence="4 6" id="KW-0472">Membrane</keyword>
<evidence type="ECO:0000256" key="1">
    <source>
        <dbReference type="ARBA" id="ARBA00004651"/>
    </source>
</evidence>
<dbReference type="InterPro" id="IPR011701">
    <property type="entry name" value="MFS"/>
</dbReference>
<feature type="transmembrane region" description="Helical" evidence="6">
    <location>
        <begin position="246"/>
        <end position="264"/>
    </location>
</feature>
<keyword evidence="2 6" id="KW-0812">Transmembrane</keyword>
<dbReference type="Gene3D" id="1.20.1250.20">
    <property type="entry name" value="MFS general substrate transporter like domains"/>
    <property type="match status" value="2"/>
</dbReference>
<dbReference type="Pfam" id="PF07690">
    <property type="entry name" value="MFS_1"/>
    <property type="match status" value="1"/>
</dbReference>
<dbReference type="SUPFAM" id="SSF103473">
    <property type="entry name" value="MFS general substrate transporter"/>
    <property type="match status" value="1"/>
</dbReference>
<feature type="transmembrane region" description="Helical" evidence="6">
    <location>
        <begin position="34"/>
        <end position="59"/>
    </location>
</feature>
<evidence type="ECO:0000313" key="9">
    <source>
        <dbReference type="Proteomes" id="UP000619293"/>
    </source>
</evidence>
<dbReference type="InterPro" id="IPR036259">
    <property type="entry name" value="MFS_trans_sf"/>
</dbReference>
<organism evidence="8 9">
    <name type="scientific">Catellatospora chokoriensis</name>
    <dbReference type="NCBI Taxonomy" id="310353"/>
    <lineage>
        <taxon>Bacteria</taxon>
        <taxon>Bacillati</taxon>
        <taxon>Actinomycetota</taxon>
        <taxon>Actinomycetes</taxon>
        <taxon>Micromonosporales</taxon>
        <taxon>Micromonosporaceae</taxon>
        <taxon>Catellatospora</taxon>
    </lineage>
</organism>
<feature type="transmembrane region" description="Helical" evidence="6">
    <location>
        <begin position="132"/>
        <end position="153"/>
    </location>
</feature>
<feature type="transmembrane region" description="Helical" evidence="6">
    <location>
        <begin position="106"/>
        <end position="126"/>
    </location>
</feature>
<keyword evidence="3 6" id="KW-1133">Transmembrane helix</keyword>
<evidence type="ECO:0000256" key="6">
    <source>
        <dbReference type="SAM" id="Phobius"/>
    </source>
</evidence>
<gene>
    <name evidence="8" type="ORF">Cch02nite_23220</name>
</gene>
<evidence type="ECO:0000313" key="8">
    <source>
        <dbReference type="EMBL" id="GIF88878.1"/>
    </source>
</evidence>
<dbReference type="InterPro" id="IPR005829">
    <property type="entry name" value="Sugar_transporter_CS"/>
</dbReference>
<dbReference type="GO" id="GO:0005886">
    <property type="term" value="C:plasma membrane"/>
    <property type="evidence" value="ECO:0007669"/>
    <property type="project" value="UniProtKB-SubCell"/>
</dbReference>
<dbReference type="Proteomes" id="UP000619293">
    <property type="component" value="Unassembled WGS sequence"/>
</dbReference>
<dbReference type="InterPro" id="IPR020846">
    <property type="entry name" value="MFS_dom"/>
</dbReference>
<feature type="transmembrane region" description="Helical" evidence="6">
    <location>
        <begin position="340"/>
        <end position="366"/>
    </location>
</feature>